<keyword evidence="1" id="KW-0812">Transmembrane</keyword>
<evidence type="ECO:0000256" key="1">
    <source>
        <dbReference type="SAM" id="Phobius"/>
    </source>
</evidence>
<accession>X1FFT9</accession>
<dbReference type="EMBL" id="BARU01014107">
    <property type="protein sequence ID" value="GAH31395.1"/>
    <property type="molecule type" value="Genomic_DNA"/>
</dbReference>
<proteinExistence type="predicted"/>
<comment type="caution">
    <text evidence="2">The sequence shown here is derived from an EMBL/GenBank/DDBJ whole genome shotgun (WGS) entry which is preliminary data.</text>
</comment>
<feature type="non-terminal residue" evidence="2">
    <location>
        <position position="1"/>
    </location>
</feature>
<dbReference type="AlphaFoldDB" id="X1FFT9"/>
<sequence>TYGQTGSTSSRTIRKYGKGRIIKKDRTRYLGRNLVFKTDVLTFNDEKTGKTVTLPLSEVDYVSKIGNCALEGALMGGGLMLLGIIAAKRELKADPYRTLKENAGEIFVGLTVAGTVIGGLIGLVLPTEKTVYQKGRFRAQISLFPHSIKGKNKNISVPIIAVDILF</sequence>
<feature type="transmembrane region" description="Helical" evidence="1">
    <location>
        <begin position="68"/>
        <end position="86"/>
    </location>
</feature>
<feature type="transmembrane region" description="Helical" evidence="1">
    <location>
        <begin position="106"/>
        <end position="126"/>
    </location>
</feature>
<evidence type="ECO:0000313" key="2">
    <source>
        <dbReference type="EMBL" id="GAH31395.1"/>
    </source>
</evidence>
<keyword evidence="1" id="KW-1133">Transmembrane helix</keyword>
<protein>
    <submittedName>
        <fullName evidence="2">Uncharacterized protein</fullName>
    </submittedName>
</protein>
<name>X1FFT9_9ZZZZ</name>
<organism evidence="2">
    <name type="scientific">marine sediment metagenome</name>
    <dbReference type="NCBI Taxonomy" id="412755"/>
    <lineage>
        <taxon>unclassified sequences</taxon>
        <taxon>metagenomes</taxon>
        <taxon>ecological metagenomes</taxon>
    </lineage>
</organism>
<keyword evidence="1" id="KW-0472">Membrane</keyword>
<reference evidence="2" key="1">
    <citation type="journal article" date="2014" name="Front. Microbiol.">
        <title>High frequency of phylogenetically diverse reductive dehalogenase-homologous genes in deep subseafloor sedimentary metagenomes.</title>
        <authorList>
            <person name="Kawai M."/>
            <person name="Futagami T."/>
            <person name="Toyoda A."/>
            <person name="Takaki Y."/>
            <person name="Nishi S."/>
            <person name="Hori S."/>
            <person name="Arai W."/>
            <person name="Tsubouchi T."/>
            <person name="Morono Y."/>
            <person name="Uchiyama I."/>
            <person name="Ito T."/>
            <person name="Fujiyama A."/>
            <person name="Inagaki F."/>
            <person name="Takami H."/>
        </authorList>
    </citation>
    <scope>NUCLEOTIDE SEQUENCE</scope>
    <source>
        <strain evidence="2">Expedition CK06-06</strain>
    </source>
</reference>
<gene>
    <name evidence="2" type="ORF">S03H2_25097</name>
</gene>